<organism evidence="1">
    <name type="scientific">Aplanochytrium stocchinoi</name>
    <dbReference type="NCBI Taxonomy" id="215587"/>
    <lineage>
        <taxon>Eukaryota</taxon>
        <taxon>Sar</taxon>
        <taxon>Stramenopiles</taxon>
        <taxon>Bigyra</taxon>
        <taxon>Labyrinthulomycetes</taxon>
        <taxon>Thraustochytrida</taxon>
        <taxon>Thraustochytriidae</taxon>
        <taxon>Aplanochytrium</taxon>
    </lineage>
</organism>
<dbReference type="AlphaFoldDB" id="A0A7S3V256"/>
<protein>
    <submittedName>
        <fullName evidence="1">Uncharacterized protein</fullName>
    </submittedName>
</protein>
<gene>
    <name evidence="1" type="ORF">ASTO00021_LOCUS16631</name>
</gene>
<name>A0A7S3V256_9STRA</name>
<evidence type="ECO:0000313" key="1">
    <source>
        <dbReference type="EMBL" id="CAE0446640.1"/>
    </source>
</evidence>
<dbReference type="PANTHER" id="PTHR28360">
    <property type="entry name" value="DYNACTIN SUBUNIT 3"/>
    <property type="match status" value="1"/>
</dbReference>
<dbReference type="EMBL" id="HBIN01021693">
    <property type="protein sequence ID" value="CAE0446640.1"/>
    <property type="molecule type" value="Transcribed_RNA"/>
</dbReference>
<proteinExistence type="predicted"/>
<reference evidence="1" key="1">
    <citation type="submission" date="2021-01" db="EMBL/GenBank/DDBJ databases">
        <authorList>
            <person name="Corre E."/>
            <person name="Pelletier E."/>
            <person name="Niang G."/>
            <person name="Scheremetjew M."/>
            <person name="Finn R."/>
            <person name="Kale V."/>
            <person name="Holt S."/>
            <person name="Cochrane G."/>
            <person name="Meng A."/>
            <person name="Brown T."/>
            <person name="Cohen L."/>
        </authorList>
    </citation>
    <scope>NUCLEOTIDE SEQUENCE</scope>
    <source>
        <strain evidence="1">GSBS06</strain>
    </source>
</reference>
<dbReference type="GO" id="GO:0005869">
    <property type="term" value="C:dynactin complex"/>
    <property type="evidence" value="ECO:0007669"/>
    <property type="project" value="InterPro"/>
</dbReference>
<sequence>MLLNPRFFSLEIMTEFHELENRVDLLQGLVFGPVEDSVEVLNAENDSGSGNFAQPDVNEMICKITNCLAKIDSSCPGFSFVAEQAQNLSFPSSSSSNIDISNNSSSEFCESLIDTRLKREIIMHSAGEIKHLEQQLNQIDNLKYVVAQPKLDSTKVDELEEKLAFQSSEVRSFHAQVVQLVEVYSTTMEAISRQLIEWDKKIG</sequence>
<accession>A0A7S3V256</accession>
<dbReference type="PANTHER" id="PTHR28360:SF1">
    <property type="entry name" value="DYNACTIN SUBUNIT 3"/>
    <property type="match status" value="1"/>
</dbReference>
<dbReference type="GO" id="GO:0061640">
    <property type="term" value="P:cytoskeleton-dependent cytokinesis"/>
    <property type="evidence" value="ECO:0007669"/>
    <property type="project" value="InterPro"/>
</dbReference>
<dbReference type="InterPro" id="IPR009991">
    <property type="entry name" value="DCTN3"/>
</dbReference>
<dbReference type="Pfam" id="PF07426">
    <property type="entry name" value="Dynactin_p22"/>
    <property type="match status" value="1"/>
</dbReference>